<gene>
    <name evidence="9" type="ORF">ETSY2_23605</name>
</gene>
<sequence length="245" mass="26154">MALTWLDTYILIGTALLAAFVGSVTGGGVTIILLPVLVFHFGIQIAMPIVTLALLAAGASRVVVYRRDLDWPAVLWFTLGSLPFTCVGTYLFTIAAPDLLTRILGSFLIVAVVCQRLFTKPLGGFAAAWFLPIGATFGFLTGISAAVAAVLAPFFLGYGLRKGAFVGTMGLNVFIIQVTKLAVFGNRDFLPPLVLLYGLLLVPFMIAGTVLGKKILERVSERLFVIMIEVVMIVAGLNFIIRGAA</sequence>
<feature type="transmembrane region" description="Helical" evidence="8">
    <location>
        <begin position="45"/>
        <end position="65"/>
    </location>
</feature>
<keyword evidence="4 8" id="KW-1003">Cell membrane</keyword>
<feature type="transmembrane region" description="Helical" evidence="8">
    <location>
        <begin position="71"/>
        <end position="92"/>
    </location>
</feature>
<feature type="transmembrane region" description="Helical" evidence="8">
    <location>
        <begin position="12"/>
        <end position="38"/>
    </location>
</feature>
<dbReference type="HOGENOM" id="CLU_054750_4_0_7"/>
<dbReference type="Proteomes" id="UP000019140">
    <property type="component" value="Unassembled WGS sequence"/>
</dbReference>
<reference evidence="9 10" key="1">
    <citation type="journal article" date="2014" name="Nature">
        <title>An environmental bacterial taxon with a large and distinct metabolic repertoire.</title>
        <authorList>
            <person name="Wilson M.C."/>
            <person name="Mori T."/>
            <person name="Ruckert C."/>
            <person name="Uria A.R."/>
            <person name="Helf M.J."/>
            <person name="Takada K."/>
            <person name="Gernert C."/>
            <person name="Steffens U.A."/>
            <person name="Heycke N."/>
            <person name="Schmitt S."/>
            <person name="Rinke C."/>
            <person name="Helfrich E.J."/>
            <person name="Brachmann A.O."/>
            <person name="Gurgui C."/>
            <person name="Wakimoto T."/>
            <person name="Kracht M."/>
            <person name="Crusemann M."/>
            <person name="Hentschel U."/>
            <person name="Abe I."/>
            <person name="Matsunaga S."/>
            <person name="Kalinowski J."/>
            <person name="Takeyama H."/>
            <person name="Piel J."/>
        </authorList>
    </citation>
    <scope>NUCLEOTIDE SEQUENCE [LARGE SCALE GENOMIC DNA]</scope>
    <source>
        <strain evidence="10">TSY2</strain>
    </source>
</reference>
<evidence type="ECO:0000256" key="8">
    <source>
        <dbReference type="RuleBase" id="RU363041"/>
    </source>
</evidence>
<feature type="transmembrane region" description="Helical" evidence="8">
    <location>
        <begin position="163"/>
        <end position="183"/>
    </location>
</feature>
<comment type="subcellular location">
    <subcellularLocation>
        <location evidence="1 8">Cell membrane</location>
        <topology evidence="1 8">Multi-pass membrane protein</topology>
    </subcellularLocation>
</comment>
<evidence type="ECO:0000256" key="5">
    <source>
        <dbReference type="ARBA" id="ARBA00022692"/>
    </source>
</evidence>
<feature type="transmembrane region" description="Helical" evidence="8">
    <location>
        <begin position="99"/>
        <end position="118"/>
    </location>
</feature>
<evidence type="ECO:0000256" key="7">
    <source>
        <dbReference type="ARBA" id="ARBA00023136"/>
    </source>
</evidence>
<protein>
    <recommendedName>
        <fullName evidence="8">Probable membrane transporter protein</fullName>
    </recommendedName>
</protein>
<proteinExistence type="inferred from homology"/>
<dbReference type="PANTHER" id="PTHR30269:SF37">
    <property type="entry name" value="MEMBRANE TRANSPORTER PROTEIN"/>
    <property type="match status" value="1"/>
</dbReference>
<evidence type="ECO:0000256" key="4">
    <source>
        <dbReference type="ARBA" id="ARBA00022475"/>
    </source>
</evidence>
<keyword evidence="7 8" id="KW-0472">Membrane</keyword>
<evidence type="ECO:0000256" key="1">
    <source>
        <dbReference type="ARBA" id="ARBA00004651"/>
    </source>
</evidence>
<keyword evidence="5 8" id="KW-0812">Transmembrane</keyword>
<keyword evidence="3" id="KW-0813">Transport</keyword>
<evidence type="ECO:0000256" key="6">
    <source>
        <dbReference type="ARBA" id="ARBA00022989"/>
    </source>
</evidence>
<dbReference type="InterPro" id="IPR002781">
    <property type="entry name" value="TM_pro_TauE-like"/>
</dbReference>
<feature type="transmembrane region" description="Helical" evidence="8">
    <location>
        <begin position="189"/>
        <end position="211"/>
    </location>
</feature>
<evidence type="ECO:0000256" key="3">
    <source>
        <dbReference type="ARBA" id="ARBA00022448"/>
    </source>
</evidence>
<organism evidence="9 10">
    <name type="scientific">Candidatus Entotheonella gemina</name>
    <dbReference type="NCBI Taxonomy" id="1429439"/>
    <lineage>
        <taxon>Bacteria</taxon>
        <taxon>Pseudomonadati</taxon>
        <taxon>Nitrospinota/Tectimicrobiota group</taxon>
        <taxon>Candidatus Tectimicrobiota</taxon>
        <taxon>Candidatus Entotheonellia</taxon>
        <taxon>Candidatus Entotheonellales</taxon>
        <taxon>Candidatus Entotheonellaceae</taxon>
        <taxon>Candidatus Entotheonella</taxon>
    </lineage>
</organism>
<feature type="transmembrane region" description="Helical" evidence="8">
    <location>
        <begin position="130"/>
        <end position="156"/>
    </location>
</feature>
<keyword evidence="10" id="KW-1185">Reference proteome</keyword>
<dbReference type="AlphaFoldDB" id="W4M4T0"/>
<name>W4M4T0_9BACT</name>
<dbReference type="GO" id="GO:0005886">
    <property type="term" value="C:plasma membrane"/>
    <property type="evidence" value="ECO:0007669"/>
    <property type="project" value="UniProtKB-SubCell"/>
</dbReference>
<comment type="caution">
    <text evidence="9">The sequence shown here is derived from an EMBL/GenBank/DDBJ whole genome shotgun (WGS) entry which is preliminary data.</text>
</comment>
<dbReference type="Pfam" id="PF01925">
    <property type="entry name" value="TauE"/>
    <property type="match status" value="1"/>
</dbReference>
<evidence type="ECO:0000313" key="10">
    <source>
        <dbReference type="Proteomes" id="UP000019140"/>
    </source>
</evidence>
<keyword evidence="6 8" id="KW-1133">Transmembrane helix</keyword>
<accession>W4M4T0</accession>
<dbReference type="PANTHER" id="PTHR30269">
    <property type="entry name" value="TRANSMEMBRANE PROTEIN YFCA"/>
    <property type="match status" value="1"/>
</dbReference>
<feature type="transmembrane region" description="Helical" evidence="8">
    <location>
        <begin position="223"/>
        <end position="241"/>
    </location>
</feature>
<evidence type="ECO:0000256" key="2">
    <source>
        <dbReference type="ARBA" id="ARBA00009142"/>
    </source>
</evidence>
<comment type="similarity">
    <text evidence="2 8">Belongs to the 4-toluene sulfonate uptake permease (TSUP) (TC 2.A.102) family.</text>
</comment>
<dbReference type="InterPro" id="IPR052017">
    <property type="entry name" value="TSUP"/>
</dbReference>
<dbReference type="EMBL" id="AZHX01000978">
    <property type="protein sequence ID" value="ETX05329.1"/>
    <property type="molecule type" value="Genomic_DNA"/>
</dbReference>
<evidence type="ECO:0000313" key="9">
    <source>
        <dbReference type="EMBL" id="ETX05329.1"/>
    </source>
</evidence>